<keyword evidence="1" id="KW-0479">Metal-binding</keyword>
<evidence type="ECO:0000256" key="2">
    <source>
        <dbReference type="ARBA" id="ARBA00022771"/>
    </source>
</evidence>
<dbReference type="Proteomes" id="UP001221142">
    <property type="component" value="Unassembled WGS sequence"/>
</dbReference>
<evidence type="ECO:0000313" key="7">
    <source>
        <dbReference type="Proteomes" id="UP001221142"/>
    </source>
</evidence>
<dbReference type="Gene3D" id="6.10.140.2220">
    <property type="match status" value="1"/>
</dbReference>
<keyword evidence="3" id="KW-0862">Zinc</keyword>
<evidence type="ECO:0000256" key="3">
    <source>
        <dbReference type="ARBA" id="ARBA00022833"/>
    </source>
</evidence>
<organism evidence="6 7">
    <name type="scientific">Roridomyces roridus</name>
    <dbReference type="NCBI Taxonomy" id="1738132"/>
    <lineage>
        <taxon>Eukaryota</taxon>
        <taxon>Fungi</taxon>
        <taxon>Dikarya</taxon>
        <taxon>Basidiomycota</taxon>
        <taxon>Agaricomycotina</taxon>
        <taxon>Agaricomycetes</taxon>
        <taxon>Agaricomycetidae</taxon>
        <taxon>Agaricales</taxon>
        <taxon>Marasmiineae</taxon>
        <taxon>Mycenaceae</taxon>
        <taxon>Roridomyces</taxon>
    </lineage>
</organism>
<reference evidence="6" key="1">
    <citation type="submission" date="2023-03" db="EMBL/GenBank/DDBJ databases">
        <title>Massive genome expansion in bonnet fungi (Mycena s.s.) driven by repeated elements and novel gene families across ecological guilds.</title>
        <authorList>
            <consortium name="Lawrence Berkeley National Laboratory"/>
            <person name="Harder C.B."/>
            <person name="Miyauchi S."/>
            <person name="Viragh M."/>
            <person name="Kuo A."/>
            <person name="Thoen E."/>
            <person name="Andreopoulos B."/>
            <person name="Lu D."/>
            <person name="Skrede I."/>
            <person name="Drula E."/>
            <person name="Henrissat B."/>
            <person name="Morin E."/>
            <person name="Kohler A."/>
            <person name="Barry K."/>
            <person name="LaButti K."/>
            <person name="Morin E."/>
            <person name="Salamov A."/>
            <person name="Lipzen A."/>
            <person name="Mereny Z."/>
            <person name="Hegedus B."/>
            <person name="Baldrian P."/>
            <person name="Stursova M."/>
            <person name="Weitz H."/>
            <person name="Taylor A."/>
            <person name="Grigoriev I.V."/>
            <person name="Nagy L.G."/>
            <person name="Martin F."/>
            <person name="Kauserud H."/>
        </authorList>
    </citation>
    <scope>NUCLEOTIDE SEQUENCE</scope>
    <source>
        <strain evidence="6">9284</strain>
    </source>
</reference>
<gene>
    <name evidence="6" type="ORF">FB45DRAFT_1030303</name>
</gene>
<comment type="caution">
    <text evidence="6">The sequence shown here is derived from an EMBL/GenBank/DDBJ whole genome shotgun (WGS) entry which is preliminary data.</text>
</comment>
<proteinExistence type="predicted"/>
<dbReference type="InterPro" id="IPR002893">
    <property type="entry name" value="Znf_MYND"/>
</dbReference>
<evidence type="ECO:0000256" key="4">
    <source>
        <dbReference type="PROSITE-ProRule" id="PRU00134"/>
    </source>
</evidence>
<protein>
    <recommendedName>
        <fullName evidence="5">MYND-type domain-containing protein</fullName>
    </recommendedName>
</protein>
<keyword evidence="2 4" id="KW-0863">Zinc-finger</keyword>
<keyword evidence="7" id="KW-1185">Reference proteome</keyword>
<evidence type="ECO:0000256" key="1">
    <source>
        <dbReference type="ARBA" id="ARBA00022723"/>
    </source>
</evidence>
<dbReference type="EMBL" id="JARKIF010000012">
    <property type="protein sequence ID" value="KAJ7625980.1"/>
    <property type="molecule type" value="Genomic_DNA"/>
</dbReference>
<accession>A0AAD7FL14</accession>
<dbReference type="SUPFAM" id="SSF144232">
    <property type="entry name" value="HIT/MYND zinc finger-like"/>
    <property type="match status" value="1"/>
</dbReference>
<evidence type="ECO:0000313" key="6">
    <source>
        <dbReference type="EMBL" id="KAJ7625980.1"/>
    </source>
</evidence>
<dbReference type="PROSITE" id="PS50865">
    <property type="entry name" value="ZF_MYND_2"/>
    <property type="match status" value="1"/>
</dbReference>
<dbReference type="GO" id="GO:0008270">
    <property type="term" value="F:zinc ion binding"/>
    <property type="evidence" value="ECO:0007669"/>
    <property type="project" value="UniProtKB-KW"/>
</dbReference>
<feature type="domain" description="MYND-type" evidence="5">
    <location>
        <begin position="228"/>
        <end position="270"/>
    </location>
</feature>
<evidence type="ECO:0000259" key="5">
    <source>
        <dbReference type="PROSITE" id="PS50865"/>
    </source>
</evidence>
<name>A0AAD7FL14_9AGAR</name>
<dbReference type="AlphaFoldDB" id="A0AAD7FL14"/>
<sequence length="409" mass="44939">MASSLNALSKLEVPDDLSEFVDGCGGHEALYLTLTSTMDLAARHPTLSSAVALVGGLCLLLDTTMAVVAPDTLPHLLSHGLIPPLVLALGIVGPSSLAHPSGVPFPIVIRTLTSMLCVRPGYPWVEQALRAGLLSQLMFWGSKPGIMQDGPPEVTENFPELLEVVLPQALVFYPIIVEMRKAFANVEWPSSDGELAHSGLYSNWNDLKALLDERSTILEVWESKGRPSSMCCKVSPNRDDFRRCSGCQTAAYCSQACQRADWTEGHRDDCRLHLAARVSSQTGLPHRHCLFLRILLRMDYIRLRMPIAIDMVRFMAENPDTPLLVDFDYTGGAVKVNVWPLSMVDRAAIGMPHSQRLARAGGRLVAHSMRFGCEDFRFDAIWPLWASTSEFYDGLKDIAKIAKGLEGPG</sequence>
<dbReference type="Pfam" id="PF01753">
    <property type="entry name" value="zf-MYND"/>
    <property type="match status" value="1"/>
</dbReference>